<name>A0A8S5R9D3_9VIRU</name>
<reference evidence="1" key="1">
    <citation type="journal article" date="2021" name="Proc. Natl. Acad. Sci. U.S.A.">
        <title>A Catalog of Tens of Thousands of Viruses from Human Metagenomes Reveals Hidden Associations with Chronic Diseases.</title>
        <authorList>
            <person name="Tisza M.J."/>
            <person name="Buck C.B."/>
        </authorList>
    </citation>
    <scope>NUCLEOTIDE SEQUENCE</scope>
    <source>
        <strain evidence="1">Cti5L29</strain>
    </source>
</reference>
<organism evidence="1">
    <name type="scientific">virus sp. cti5L29</name>
    <dbReference type="NCBI Taxonomy" id="2826813"/>
    <lineage>
        <taxon>Viruses</taxon>
    </lineage>
</organism>
<evidence type="ECO:0000313" key="1">
    <source>
        <dbReference type="EMBL" id="DAE27588.1"/>
    </source>
</evidence>
<sequence length="43" mass="4894">MFKDKEIVELLKSIDKKLDIIVAIHKTEKIKQASRITKAGGKK</sequence>
<accession>A0A8S5R9D3</accession>
<protein>
    <submittedName>
        <fullName evidence="1">Uncharacterized protein</fullName>
    </submittedName>
</protein>
<proteinExistence type="predicted"/>
<dbReference type="EMBL" id="BK015841">
    <property type="protein sequence ID" value="DAE27588.1"/>
    <property type="molecule type" value="Genomic_DNA"/>
</dbReference>